<keyword evidence="9 11" id="KW-0501">Molybdenum cofactor biosynthesis</keyword>
<evidence type="ECO:0000256" key="2">
    <source>
        <dbReference type="ARBA" id="ARBA00002901"/>
    </source>
</evidence>
<dbReference type="EMBL" id="SDWW01000020">
    <property type="protein sequence ID" value="RYV51158.1"/>
    <property type="molecule type" value="Genomic_DNA"/>
</dbReference>
<dbReference type="RefSeq" id="WP_130102481.1">
    <property type="nucleotide sequence ID" value="NZ_SDWW01000020.1"/>
</dbReference>
<dbReference type="SUPFAM" id="SSF63867">
    <property type="entry name" value="MoeA C-terminal domain-like"/>
    <property type="match status" value="1"/>
</dbReference>
<dbReference type="GO" id="GO:0005829">
    <property type="term" value="C:cytosol"/>
    <property type="evidence" value="ECO:0007669"/>
    <property type="project" value="TreeGrafter"/>
</dbReference>
<evidence type="ECO:0000256" key="10">
    <source>
        <dbReference type="ARBA" id="ARBA00047317"/>
    </source>
</evidence>
<evidence type="ECO:0000313" key="14">
    <source>
        <dbReference type="Proteomes" id="UP000293764"/>
    </source>
</evidence>
<dbReference type="Gene3D" id="3.40.980.10">
    <property type="entry name" value="MoaB/Mog-like domain"/>
    <property type="match status" value="1"/>
</dbReference>
<dbReference type="FunFam" id="3.40.980.10:FF:000004">
    <property type="entry name" value="Molybdopterin molybdenumtransferase"/>
    <property type="match status" value="1"/>
</dbReference>
<keyword evidence="14" id="KW-1185">Reference proteome</keyword>
<comment type="pathway">
    <text evidence="3 11">Cofactor biosynthesis; molybdopterin biosynthesis.</text>
</comment>
<dbReference type="Pfam" id="PF03453">
    <property type="entry name" value="MoeA_N"/>
    <property type="match status" value="1"/>
</dbReference>
<dbReference type="PANTHER" id="PTHR10192">
    <property type="entry name" value="MOLYBDOPTERIN BIOSYNTHESIS PROTEIN"/>
    <property type="match status" value="1"/>
</dbReference>
<dbReference type="NCBIfam" id="TIGR00177">
    <property type="entry name" value="molyb_syn"/>
    <property type="match status" value="1"/>
</dbReference>
<dbReference type="Gene3D" id="3.90.105.10">
    <property type="entry name" value="Molybdopterin biosynthesis moea protein, domain 2"/>
    <property type="match status" value="1"/>
</dbReference>
<dbReference type="Proteomes" id="UP000293764">
    <property type="component" value="Unassembled WGS sequence"/>
</dbReference>
<dbReference type="NCBIfam" id="NF045515">
    <property type="entry name" value="Glp_gephyrin"/>
    <property type="match status" value="1"/>
</dbReference>
<dbReference type="Pfam" id="PF03454">
    <property type="entry name" value="MoeA_C"/>
    <property type="match status" value="1"/>
</dbReference>
<dbReference type="AlphaFoldDB" id="A0A4Q5MZH0"/>
<keyword evidence="8 11" id="KW-0460">Magnesium</keyword>
<dbReference type="InterPro" id="IPR005111">
    <property type="entry name" value="MoeA_C_domain_IV"/>
</dbReference>
<keyword evidence="7 11" id="KW-0479">Metal-binding</keyword>
<dbReference type="InterPro" id="IPR036135">
    <property type="entry name" value="MoeA_linker/N_sf"/>
</dbReference>
<proteinExistence type="inferred from homology"/>
<organism evidence="13 14">
    <name type="scientific">Pengzhenrongella frigida</name>
    <dbReference type="NCBI Taxonomy" id="1259133"/>
    <lineage>
        <taxon>Bacteria</taxon>
        <taxon>Bacillati</taxon>
        <taxon>Actinomycetota</taxon>
        <taxon>Actinomycetes</taxon>
        <taxon>Micrococcales</taxon>
        <taxon>Pengzhenrongella</taxon>
    </lineage>
</organism>
<dbReference type="InterPro" id="IPR038987">
    <property type="entry name" value="MoeA-like"/>
</dbReference>
<dbReference type="Gene3D" id="2.40.340.10">
    <property type="entry name" value="MoeA, C-terminal, domain IV"/>
    <property type="match status" value="1"/>
</dbReference>
<dbReference type="SMART" id="SM00852">
    <property type="entry name" value="MoCF_biosynth"/>
    <property type="match status" value="1"/>
</dbReference>
<dbReference type="CDD" id="cd00887">
    <property type="entry name" value="MoeA"/>
    <property type="match status" value="1"/>
</dbReference>
<dbReference type="InterPro" id="IPR036688">
    <property type="entry name" value="MoeA_C_domain_IV_sf"/>
</dbReference>
<dbReference type="GO" id="GO:0006777">
    <property type="term" value="P:Mo-molybdopterin cofactor biosynthetic process"/>
    <property type="evidence" value="ECO:0007669"/>
    <property type="project" value="UniProtKB-UniRule"/>
</dbReference>
<dbReference type="SUPFAM" id="SSF63882">
    <property type="entry name" value="MoeA N-terminal region -like"/>
    <property type="match status" value="1"/>
</dbReference>
<dbReference type="PANTHER" id="PTHR10192:SF5">
    <property type="entry name" value="GEPHYRIN"/>
    <property type="match status" value="1"/>
</dbReference>
<evidence type="ECO:0000256" key="8">
    <source>
        <dbReference type="ARBA" id="ARBA00022842"/>
    </source>
</evidence>
<comment type="catalytic activity">
    <reaction evidence="10">
        <text>adenylyl-molybdopterin + molybdate = Mo-molybdopterin + AMP + H(+)</text>
        <dbReference type="Rhea" id="RHEA:35047"/>
        <dbReference type="ChEBI" id="CHEBI:15378"/>
        <dbReference type="ChEBI" id="CHEBI:36264"/>
        <dbReference type="ChEBI" id="CHEBI:62727"/>
        <dbReference type="ChEBI" id="CHEBI:71302"/>
        <dbReference type="ChEBI" id="CHEBI:456215"/>
        <dbReference type="EC" id="2.10.1.1"/>
    </reaction>
</comment>
<comment type="caution">
    <text evidence="13">The sequence shown here is derived from an EMBL/GenBank/DDBJ whole genome shotgun (WGS) entry which is preliminary data.</text>
</comment>
<evidence type="ECO:0000313" key="13">
    <source>
        <dbReference type="EMBL" id="RYV51158.1"/>
    </source>
</evidence>
<comment type="similarity">
    <text evidence="4 11">Belongs to the MoeA family.</text>
</comment>
<sequence length="406" mass="41860">MKSVDRHLEDLLAGVAPLEAVAVDFLEALGAVLAQDVVSQVDLPVFDNSAMDGYAVQRADLEGATELDPVVLAVVGDVAAGAVAPPATPGAVVRVMTGAPVPVGADAVVPVEWTDGGTDRVSITRQPAARANIRPRADDVTRGEVVLRRGTEVDPTGIGLISSVGPGVATVHRRPHVLVLSTGSELVPPGSQLGPAQIFDSNSLMLAAAVRQAGGTVRRLAAVHDDPAVLLQVLADALPGVDLVITSGGISVGAYDVVKAALGGLGTVTFEQVAMQPGKPQGHGVLGPDRTRVITLPGNPVSAYVSFQVFVRPVLRRMLGHDEVERPIVPARLLAAMTSPVGRRQFVRAHVEIVAGERVVRPVGGAGSHLVGALARSNALIVVPELTGRVETGEQVAVMITEAGSW</sequence>
<evidence type="ECO:0000256" key="1">
    <source>
        <dbReference type="ARBA" id="ARBA00001946"/>
    </source>
</evidence>
<comment type="function">
    <text evidence="2 11">Catalyzes the insertion of molybdate into adenylated molybdopterin with the concomitant release of AMP.</text>
</comment>
<evidence type="ECO:0000256" key="9">
    <source>
        <dbReference type="ARBA" id="ARBA00023150"/>
    </source>
</evidence>
<reference evidence="13 14" key="1">
    <citation type="submission" date="2019-01" db="EMBL/GenBank/DDBJ databases">
        <title>Novel species of Cellulomonas.</title>
        <authorList>
            <person name="Liu Q."/>
            <person name="Xin Y.-H."/>
        </authorList>
    </citation>
    <scope>NUCLEOTIDE SEQUENCE [LARGE SCALE GENOMIC DNA]</scope>
    <source>
        <strain evidence="13 14">HLT2-17</strain>
    </source>
</reference>
<dbReference type="InterPro" id="IPR005110">
    <property type="entry name" value="MoeA_linker/N"/>
</dbReference>
<gene>
    <name evidence="13" type="ORF">EUA98_09690</name>
</gene>
<dbReference type="GO" id="GO:0046872">
    <property type="term" value="F:metal ion binding"/>
    <property type="evidence" value="ECO:0007669"/>
    <property type="project" value="UniProtKB-UniRule"/>
</dbReference>
<evidence type="ECO:0000256" key="5">
    <source>
        <dbReference type="ARBA" id="ARBA00022505"/>
    </source>
</evidence>
<dbReference type="EC" id="2.10.1.1" evidence="11"/>
<accession>A0A4Q5MZH0</accession>
<dbReference type="SUPFAM" id="SSF53218">
    <property type="entry name" value="Molybdenum cofactor biosynthesis proteins"/>
    <property type="match status" value="1"/>
</dbReference>
<dbReference type="OrthoDB" id="9804758at2"/>
<evidence type="ECO:0000256" key="11">
    <source>
        <dbReference type="RuleBase" id="RU365090"/>
    </source>
</evidence>
<evidence type="ECO:0000259" key="12">
    <source>
        <dbReference type="SMART" id="SM00852"/>
    </source>
</evidence>
<comment type="cofactor">
    <cofactor evidence="1 11">
        <name>Mg(2+)</name>
        <dbReference type="ChEBI" id="CHEBI:18420"/>
    </cofactor>
</comment>
<dbReference type="GO" id="GO:0061599">
    <property type="term" value="F:molybdopterin molybdotransferase activity"/>
    <property type="evidence" value="ECO:0007669"/>
    <property type="project" value="UniProtKB-UniRule"/>
</dbReference>
<dbReference type="InterPro" id="IPR001453">
    <property type="entry name" value="MoaB/Mog_dom"/>
</dbReference>
<evidence type="ECO:0000256" key="3">
    <source>
        <dbReference type="ARBA" id="ARBA00005046"/>
    </source>
</evidence>
<keyword evidence="5 11" id="KW-0500">Molybdenum</keyword>
<protein>
    <recommendedName>
        <fullName evidence="11">Molybdopterin molybdenumtransferase</fullName>
        <ecNumber evidence="11">2.10.1.1</ecNumber>
    </recommendedName>
</protein>
<evidence type="ECO:0000256" key="4">
    <source>
        <dbReference type="ARBA" id="ARBA00010763"/>
    </source>
</evidence>
<evidence type="ECO:0000256" key="6">
    <source>
        <dbReference type="ARBA" id="ARBA00022679"/>
    </source>
</evidence>
<dbReference type="InterPro" id="IPR036425">
    <property type="entry name" value="MoaB/Mog-like_dom_sf"/>
</dbReference>
<dbReference type="Gene3D" id="2.170.190.11">
    <property type="entry name" value="Molybdopterin biosynthesis moea protein, domain 3"/>
    <property type="match status" value="1"/>
</dbReference>
<keyword evidence="6 11" id="KW-0808">Transferase</keyword>
<name>A0A4Q5MZH0_9MICO</name>
<feature type="domain" description="MoaB/Mog" evidence="12">
    <location>
        <begin position="178"/>
        <end position="317"/>
    </location>
</feature>
<evidence type="ECO:0000256" key="7">
    <source>
        <dbReference type="ARBA" id="ARBA00022723"/>
    </source>
</evidence>
<dbReference type="Pfam" id="PF00994">
    <property type="entry name" value="MoCF_biosynth"/>
    <property type="match status" value="1"/>
</dbReference>
<dbReference type="UniPathway" id="UPA00344"/>